<evidence type="ECO:0000256" key="3">
    <source>
        <dbReference type="ARBA" id="ARBA00022475"/>
    </source>
</evidence>
<feature type="transmembrane region" description="Helical" evidence="7">
    <location>
        <begin position="207"/>
        <end position="229"/>
    </location>
</feature>
<dbReference type="AlphaFoldDB" id="A0A553IGN2"/>
<feature type="transmembrane region" description="Helical" evidence="7">
    <location>
        <begin position="12"/>
        <end position="30"/>
    </location>
</feature>
<keyword evidence="2 7" id="KW-0813">Transport</keyword>
<gene>
    <name evidence="9" type="ORF">FNV44_06605</name>
</gene>
<evidence type="ECO:0000256" key="2">
    <source>
        <dbReference type="ARBA" id="ARBA00022448"/>
    </source>
</evidence>
<name>A0A553IGN2_ACHLA</name>
<organism evidence="9 10">
    <name type="scientific">Acholeplasma laidlawii</name>
    <dbReference type="NCBI Taxonomy" id="2148"/>
    <lineage>
        <taxon>Bacteria</taxon>
        <taxon>Bacillati</taxon>
        <taxon>Mycoplasmatota</taxon>
        <taxon>Mollicutes</taxon>
        <taxon>Acholeplasmatales</taxon>
        <taxon>Acholeplasmataceae</taxon>
        <taxon>Acholeplasma</taxon>
    </lineage>
</organism>
<evidence type="ECO:0000313" key="9">
    <source>
        <dbReference type="EMBL" id="TRX99366.1"/>
    </source>
</evidence>
<evidence type="ECO:0000313" key="10">
    <source>
        <dbReference type="Proteomes" id="UP000315938"/>
    </source>
</evidence>
<comment type="subcellular location">
    <subcellularLocation>
        <location evidence="1 7">Cell membrane</location>
        <topology evidence="1 7">Multi-pass membrane protein</topology>
    </subcellularLocation>
</comment>
<evidence type="ECO:0000256" key="7">
    <source>
        <dbReference type="RuleBase" id="RU363032"/>
    </source>
</evidence>
<sequence>MLENKKDYKAWLYIALPLILLSLFTFYPLIKTVLISFFSGYNSIADDFGTYFDAAAYMALFKDPYYIGALKNTMLLVFVSVPISTILAILIAVALNSIKPLQRIFQTIFFIPYVTNTLAIGMVFAVMFSHPLTQGVVAEGLINTLFEMTTDWIGPTATYNNWMFVVLIYTIWSALPFKILVFIGGLQNISKQYYDAAKIDGTPKRSVLTRITIPLLSPLISYILITSFIGAFKAYESVFAVAGTGARLPAERWTSVAYVYDKINQYGLDGNGISYYSRGAAGAVILFLIILVFTIVNLYVSKKRVHY</sequence>
<feature type="transmembrane region" description="Helical" evidence="7">
    <location>
        <begin position="162"/>
        <end position="186"/>
    </location>
</feature>
<dbReference type="Gene3D" id="1.10.3720.10">
    <property type="entry name" value="MetI-like"/>
    <property type="match status" value="1"/>
</dbReference>
<dbReference type="SUPFAM" id="SSF161098">
    <property type="entry name" value="MetI-like"/>
    <property type="match status" value="1"/>
</dbReference>
<dbReference type="InterPro" id="IPR051393">
    <property type="entry name" value="ABC_transporter_permease"/>
</dbReference>
<proteinExistence type="inferred from homology"/>
<dbReference type="CDD" id="cd06261">
    <property type="entry name" value="TM_PBP2"/>
    <property type="match status" value="1"/>
</dbReference>
<dbReference type="Pfam" id="PF00528">
    <property type="entry name" value="BPD_transp_1"/>
    <property type="match status" value="1"/>
</dbReference>
<feature type="transmembrane region" description="Helical" evidence="7">
    <location>
        <begin position="107"/>
        <end position="128"/>
    </location>
</feature>
<feature type="transmembrane region" description="Helical" evidence="7">
    <location>
        <begin position="280"/>
        <end position="300"/>
    </location>
</feature>
<dbReference type="PANTHER" id="PTHR30193">
    <property type="entry name" value="ABC TRANSPORTER PERMEASE PROTEIN"/>
    <property type="match status" value="1"/>
</dbReference>
<accession>A0A553IGN2</accession>
<dbReference type="InterPro" id="IPR000515">
    <property type="entry name" value="MetI-like"/>
</dbReference>
<evidence type="ECO:0000256" key="6">
    <source>
        <dbReference type="ARBA" id="ARBA00023136"/>
    </source>
</evidence>
<protein>
    <submittedName>
        <fullName evidence="9">Sugar ABC transporter permease</fullName>
    </submittedName>
</protein>
<dbReference type="PROSITE" id="PS50928">
    <property type="entry name" value="ABC_TM1"/>
    <property type="match status" value="1"/>
</dbReference>
<evidence type="ECO:0000256" key="1">
    <source>
        <dbReference type="ARBA" id="ARBA00004651"/>
    </source>
</evidence>
<dbReference type="Proteomes" id="UP000315938">
    <property type="component" value="Unassembled WGS sequence"/>
</dbReference>
<dbReference type="GO" id="GO:0005886">
    <property type="term" value="C:plasma membrane"/>
    <property type="evidence" value="ECO:0007669"/>
    <property type="project" value="UniProtKB-SubCell"/>
</dbReference>
<comment type="similarity">
    <text evidence="7">Belongs to the binding-protein-dependent transport system permease family.</text>
</comment>
<comment type="caution">
    <text evidence="9">The sequence shown here is derived from an EMBL/GenBank/DDBJ whole genome shotgun (WGS) entry which is preliminary data.</text>
</comment>
<evidence type="ECO:0000259" key="8">
    <source>
        <dbReference type="PROSITE" id="PS50928"/>
    </source>
</evidence>
<dbReference type="GO" id="GO:0055085">
    <property type="term" value="P:transmembrane transport"/>
    <property type="evidence" value="ECO:0007669"/>
    <property type="project" value="InterPro"/>
</dbReference>
<evidence type="ECO:0000256" key="5">
    <source>
        <dbReference type="ARBA" id="ARBA00022989"/>
    </source>
</evidence>
<keyword evidence="3" id="KW-1003">Cell membrane</keyword>
<evidence type="ECO:0000256" key="4">
    <source>
        <dbReference type="ARBA" id="ARBA00022692"/>
    </source>
</evidence>
<reference evidence="9 10" key="1">
    <citation type="submission" date="2019-07" db="EMBL/GenBank/DDBJ databases">
        <title>Genome sequence of Acholeplasma laidlawii strain with increased resistance to erythromycin.</title>
        <authorList>
            <person name="Medvedeva E.S."/>
            <person name="Baranova N.B."/>
            <person name="Siniagina M.N."/>
            <person name="Mouzykantov A."/>
            <person name="Chernova O.A."/>
            <person name="Chernov V.M."/>
        </authorList>
    </citation>
    <scope>NUCLEOTIDE SEQUENCE [LARGE SCALE GENOMIC DNA]</scope>
    <source>
        <strain evidence="9 10">PG8REry</strain>
    </source>
</reference>
<keyword evidence="4 7" id="KW-0812">Transmembrane</keyword>
<dbReference type="InterPro" id="IPR035906">
    <property type="entry name" value="MetI-like_sf"/>
</dbReference>
<keyword evidence="5 7" id="KW-1133">Transmembrane helix</keyword>
<feature type="domain" description="ABC transmembrane type-1" evidence="8">
    <location>
        <begin position="70"/>
        <end position="297"/>
    </location>
</feature>
<keyword evidence="6 7" id="KW-0472">Membrane</keyword>
<dbReference type="PANTHER" id="PTHR30193:SF37">
    <property type="entry name" value="INNER MEMBRANE ABC TRANSPORTER PERMEASE PROTEIN YCJO"/>
    <property type="match status" value="1"/>
</dbReference>
<dbReference type="EMBL" id="VKID01000002">
    <property type="protein sequence ID" value="TRX99366.1"/>
    <property type="molecule type" value="Genomic_DNA"/>
</dbReference>
<feature type="transmembrane region" description="Helical" evidence="7">
    <location>
        <begin position="74"/>
        <end position="95"/>
    </location>
</feature>
<dbReference type="RefSeq" id="WP_094573292.1">
    <property type="nucleotide sequence ID" value="NZ_JACAOE010000002.1"/>
</dbReference>